<evidence type="ECO:0000313" key="4">
    <source>
        <dbReference type="RefSeq" id="XP_024937669.1"/>
    </source>
</evidence>
<proteinExistence type="predicted"/>
<sequence>MKNEEKLVVFGGPKLYREWGYRFTNQARYASAISAFKKSVEEAETEDIRTLIGWSRALSKFTRYPDAAQMADKCMEIDPQNYRVKWRRVETLFQIAEFDYSLVHAHQGMTHKRYPFEWGVFQGNETAEDCVGRNTSARLLMELYPWIKNVQEQRKILIAKLDEEEDEFEGIDDEHSRFKVNDPNTKLELFLRKLHRVMAKTYLGHGAKDRYFLENVLENPNVWSANTKGSQDLYNLADSSYTRTCYRQEVLRIRKPFYVFRFLRNARSPGHKEQMAHERQLRRYNIVIEADFILMEAHRARMSQDYPLFFNYVSRAKDVFESYSDNMFPLKQRCLNAIYKMASWAYLDTRNLTCFKDESIKLLYLKHHLGIRVAKLPRDCELGWVPTLNRKTALKTFRKRLALASEPLELSWLFHELAKLLTETRRYDLARFYAKKARDVSNEAEIHQWTVNANHVLIRIELDQNNRNEAREAAQLALLNSKRLGIDYLVDFYKRSIKLVDDLDFEKITGLDSIETREQLILDLMPSELYTNVDFLLRSMNVVPARRRLTVMPGCKPINHKYKLSCKRNTILPDPPKNPEKEARAAVLKQYAPSKKILGWVNFEEYE</sequence>
<keyword evidence="1" id="KW-0175">Coiled coil</keyword>
<evidence type="ECO:0000256" key="1">
    <source>
        <dbReference type="SAM" id="Coils"/>
    </source>
</evidence>
<dbReference type="SUPFAM" id="SSF48452">
    <property type="entry name" value="TPR-like"/>
    <property type="match status" value="1"/>
</dbReference>
<evidence type="ECO:0000313" key="3">
    <source>
        <dbReference type="RefSeq" id="XP_015585058.1"/>
    </source>
</evidence>
<dbReference type="PANTHER" id="PTHR21391">
    <property type="entry name" value="AT04489P-RELATED"/>
    <property type="match status" value="1"/>
</dbReference>
<name>A0AAJ7VYA7_CEPCN</name>
<reference evidence="3 4" key="1">
    <citation type="submission" date="2025-04" db="UniProtKB">
        <authorList>
            <consortium name="RefSeq"/>
        </authorList>
    </citation>
    <scope>IDENTIFICATION</scope>
</reference>
<dbReference type="InterPro" id="IPR011990">
    <property type="entry name" value="TPR-like_helical_dom_sf"/>
</dbReference>
<dbReference type="KEGG" id="ccin:107262910"/>
<evidence type="ECO:0000313" key="2">
    <source>
        <dbReference type="Proteomes" id="UP000694920"/>
    </source>
</evidence>
<organism evidence="2 4">
    <name type="scientific">Cephus cinctus</name>
    <name type="common">Wheat stem sawfly</name>
    <dbReference type="NCBI Taxonomy" id="211228"/>
    <lineage>
        <taxon>Eukaryota</taxon>
        <taxon>Metazoa</taxon>
        <taxon>Ecdysozoa</taxon>
        <taxon>Arthropoda</taxon>
        <taxon>Hexapoda</taxon>
        <taxon>Insecta</taxon>
        <taxon>Pterygota</taxon>
        <taxon>Neoptera</taxon>
        <taxon>Endopterygota</taxon>
        <taxon>Hymenoptera</taxon>
        <taxon>Cephoidea</taxon>
        <taxon>Cephidae</taxon>
        <taxon>Cephus</taxon>
    </lineage>
</organism>
<dbReference type="AlphaFoldDB" id="A0AAJ7VYA7"/>
<accession>A0AAJ7VYA7</accession>
<keyword evidence="2" id="KW-1185">Reference proteome</keyword>
<dbReference type="PANTHER" id="PTHR21391:SF0">
    <property type="entry name" value="AT04489P-RELATED"/>
    <property type="match status" value="1"/>
</dbReference>
<feature type="coiled-coil region" evidence="1">
    <location>
        <begin position="147"/>
        <end position="174"/>
    </location>
</feature>
<dbReference type="GeneID" id="107262910"/>
<dbReference type="RefSeq" id="XP_024937669.1">
    <property type="nucleotide sequence ID" value="XM_025081901.1"/>
</dbReference>
<gene>
    <name evidence="3 4" type="primary">LOC107262910</name>
</gene>
<dbReference type="RefSeq" id="XP_015585058.1">
    <property type="nucleotide sequence ID" value="XM_015729572.2"/>
</dbReference>
<dbReference type="Proteomes" id="UP000694920">
    <property type="component" value="Unplaced"/>
</dbReference>
<dbReference type="Gene3D" id="1.25.40.10">
    <property type="entry name" value="Tetratricopeptide repeat domain"/>
    <property type="match status" value="2"/>
</dbReference>
<protein>
    <submittedName>
        <fullName evidence="3 4">Tetratricopeptide repeat protein 25</fullName>
    </submittedName>
</protein>